<comment type="similarity">
    <text evidence="12">Belongs to the LpxC family.</text>
</comment>
<keyword evidence="8 12" id="KW-0378">Hydrolase</keyword>
<proteinExistence type="inferred from homology"/>
<dbReference type="EC" id="3.5.1.108" evidence="4 12"/>
<gene>
    <name evidence="12 13" type="primary">lpxC</name>
    <name evidence="13" type="ORF">NTH_00574</name>
</gene>
<reference evidence="13 14" key="1">
    <citation type="submission" date="2018-07" db="EMBL/GenBank/DDBJ databases">
        <title>Genome sequence of Nitratireductor thuwali#1536.</title>
        <authorList>
            <person name="Michoud G."/>
            <person name="Merlino G."/>
            <person name="Sefrji F.O."/>
            <person name="Daffonchio D."/>
        </authorList>
    </citation>
    <scope>NUCLEOTIDE SEQUENCE [LARGE SCALE GENOMIC DNA]</scope>
    <source>
        <strain evidence="14">Nit1536</strain>
    </source>
</reference>
<dbReference type="InterPro" id="IPR015870">
    <property type="entry name" value="UDP-acyl_N-AcGlcN_deAcase_N"/>
</dbReference>
<keyword evidence="6 12" id="KW-0441">Lipid A biosynthesis</keyword>
<evidence type="ECO:0000256" key="5">
    <source>
        <dbReference type="ARBA" id="ARBA00022516"/>
    </source>
</evidence>
<dbReference type="PANTHER" id="PTHR33694:SF1">
    <property type="entry name" value="UDP-3-O-ACYL-N-ACETYLGLUCOSAMINE DEACETYLASE 1, MITOCHONDRIAL-RELATED"/>
    <property type="match status" value="1"/>
</dbReference>
<feature type="active site" description="Proton donor" evidence="12">
    <location>
        <position position="279"/>
    </location>
</feature>
<dbReference type="Gene3D" id="3.30.230.20">
    <property type="entry name" value="lpxc deacetylase, domain 1"/>
    <property type="match status" value="1"/>
</dbReference>
<dbReference type="GO" id="GO:0103117">
    <property type="term" value="F:UDP-3-O-acyl-N-acetylglucosamine deacetylase activity"/>
    <property type="evidence" value="ECO:0007669"/>
    <property type="project" value="UniProtKB-EC"/>
</dbReference>
<organism evidence="13 14">
    <name type="scientific">Nitratireductor thuwali</name>
    <dbReference type="NCBI Taxonomy" id="2267699"/>
    <lineage>
        <taxon>Bacteria</taxon>
        <taxon>Pseudomonadati</taxon>
        <taxon>Pseudomonadota</taxon>
        <taxon>Alphaproteobacteria</taxon>
        <taxon>Hyphomicrobiales</taxon>
        <taxon>Phyllobacteriaceae</taxon>
        <taxon>Nitratireductor</taxon>
    </lineage>
</organism>
<evidence type="ECO:0000256" key="12">
    <source>
        <dbReference type="HAMAP-Rule" id="MF_00388"/>
    </source>
</evidence>
<dbReference type="EMBL" id="CP030941">
    <property type="protein sequence ID" value="UUP16132.1"/>
    <property type="molecule type" value="Genomic_DNA"/>
</dbReference>
<evidence type="ECO:0000256" key="9">
    <source>
        <dbReference type="ARBA" id="ARBA00022833"/>
    </source>
</evidence>
<protein>
    <recommendedName>
        <fullName evidence="4 12">UDP-3-O-acyl-N-acetylglucosamine deacetylase</fullName>
        <shortName evidence="12">UDP-3-O-acyl-GlcNAc deacetylase</shortName>
        <ecNumber evidence="4 12">3.5.1.108</ecNumber>
    </recommendedName>
    <alternativeName>
        <fullName evidence="12">UDP-3-O-[R-3-hydroxymyristoyl]-N-acetylglucosamine deacetylase</fullName>
    </alternativeName>
</protein>
<feature type="binding site" evidence="12">
    <location>
        <position position="252"/>
    </location>
    <ligand>
        <name>Zn(2+)</name>
        <dbReference type="ChEBI" id="CHEBI:29105"/>
    </ligand>
</feature>
<comment type="pathway">
    <text evidence="3 12">Glycolipid biosynthesis; lipid IV(A) biosynthesis; lipid IV(A) from (3R)-3-hydroxytetradecanoyl-[acyl-carrier-protein] and UDP-N-acetyl-alpha-D-glucosamine: step 2/6.</text>
</comment>
<feature type="binding site" evidence="12">
    <location>
        <position position="94"/>
    </location>
    <ligand>
        <name>Zn(2+)</name>
        <dbReference type="ChEBI" id="CHEBI:29105"/>
    </ligand>
</feature>
<feature type="binding site" evidence="12">
    <location>
        <position position="256"/>
    </location>
    <ligand>
        <name>Zn(2+)</name>
        <dbReference type="ChEBI" id="CHEBI:29105"/>
    </ligand>
</feature>
<name>A0ABY5MEA7_9HYPH</name>
<dbReference type="Proteomes" id="UP001342418">
    <property type="component" value="Chromosome"/>
</dbReference>
<dbReference type="InterPro" id="IPR004463">
    <property type="entry name" value="UDP-acyl_GlcNac_deAcase"/>
</dbReference>
<evidence type="ECO:0000256" key="3">
    <source>
        <dbReference type="ARBA" id="ARBA00005002"/>
    </source>
</evidence>
<evidence type="ECO:0000256" key="10">
    <source>
        <dbReference type="ARBA" id="ARBA00023098"/>
    </source>
</evidence>
<comment type="catalytic activity">
    <reaction evidence="11 12">
        <text>a UDP-3-O-[(3R)-3-hydroxyacyl]-N-acetyl-alpha-D-glucosamine + H2O = a UDP-3-O-[(3R)-3-hydroxyacyl]-alpha-D-glucosamine + acetate</text>
        <dbReference type="Rhea" id="RHEA:67816"/>
        <dbReference type="ChEBI" id="CHEBI:15377"/>
        <dbReference type="ChEBI" id="CHEBI:30089"/>
        <dbReference type="ChEBI" id="CHEBI:137740"/>
        <dbReference type="ChEBI" id="CHEBI:173225"/>
        <dbReference type="EC" id="3.5.1.108"/>
    </reaction>
</comment>
<evidence type="ECO:0000256" key="1">
    <source>
        <dbReference type="ARBA" id="ARBA00001947"/>
    </source>
</evidence>
<keyword evidence="7 12" id="KW-0479">Metal-binding</keyword>
<accession>A0ABY5MEA7</accession>
<dbReference type="Gene3D" id="3.30.1700.10">
    <property type="entry name" value="lpxc deacetylase, domain 2"/>
    <property type="match status" value="1"/>
</dbReference>
<comment type="cofactor">
    <cofactor evidence="1 12">
        <name>Zn(2+)</name>
        <dbReference type="ChEBI" id="CHEBI:29105"/>
    </cofactor>
</comment>
<evidence type="ECO:0000256" key="7">
    <source>
        <dbReference type="ARBA" id="ARBA00022723"/>
    </source>
</evidence>
<keyword evidence="5 12" id="KW-0444">Lipid biosynthesis</keyword>
<evidence type="ECO:0000256" key="11">
    <source>
        <dbReference type="ARBA" id="ARBA00024535"/>
    </source>
</evidence>
<keyword evidence="14" id="KW-1185">Reference proteome</keyword>
<keyword evidence="10 12" id="KW-0443">Lipid metabolism</keyword>
<dbReference type="PANTHER" id="PTHR33694">
    <property type="entry name" value="UDP-3-O-ACYL-N-ACETYLGLUCOSAMINE DEACETYLASE 1, MITOCHONDRIAL-RELATED"/>
    <property type="match status" value="1"/>
</dbReference>
<evidence type="ECO:0000313" key="13">
    <source>
        <dbReference type="EMBL" id="UUP16132.1"/>
    </source>
</evidence>
<dbReference type="InterPro" id="IPR020568">
    <property type="entry name" value="Ribosomal_Su5_D2-typ_SF"/>
</dbReference>
<keyword evidence="9 12" id="KW-0862">Zinc</keyword>
<evidence type="ECO:0000256" key="4">
    <source>
        <dbReference type="ARBA" id="ARBA00012745"/>
    </source>
</evidence>
<dbReference type="Pfam" id="PF03331">
    <property type="entry name" value="LpxC"/>
    <property type="match status" value="1"/>
</dbReference>
<dbReference type="InterPro" id="IPR011334">
    <property type="entry name" value="UDP-acyl_GlcNac_deAcase_C"/>
</dbReference>
<sequence>MERSGTGELMGIDLLEYQTTLDARFSLSGIGVHSGESVSIHFNPADADTGIVFQRIDENAEGKVIRALAAEVGETDFCTGLGDTSGDHVATVEHLMAALSAMGIDNAAIEIDGGEVPIMDGSAAVFVEAFRQAGIRQLDVKRRYIRIKKPVRIGMGNSWAEFLPHDGTRFEVEIDFESPAIGRQAFAVDMNAEVFAREIARARTFGFIKDVERLWAAGFALGSSLENSVVIGEDHRVINMEGLRYEDEFVRHKMLDAVGDLALAGARFIGCFRSYRGGHRLNAAALRHLLTDPSAFEIVETTRRERGRGAEMIAVNAPVYAPWVL</sequence>
<evidence type="ECO:0000256" key="6">
    <source>
        <dbReference type="ARBA" id="ARBA00022556"/>
    </source>
</evidence>
<comment type="function">
    <text evidence="2 12">Catalyzes the hydrolysis of UDP-3-O-myristoyl-N-acetylglucosamine to form UDP-3-O-myristoylglucosamine and acetate, the committed step in lipid A biosynthesis.</text>
</comment>
<evidence type="ECO:0000313" key="14">
    <source>
        <dbReference type="Proteomes" id="UP001342418"/>
    </source>
</evidence>
<dbReference type="HAMAP" id="MF_00388">
    <property type="entry name" value="LpxC"/>
    <property type="match status" value="1"/>
</dbReference>
<evidence type="ECO:0000256" key="8">
    <source>
        <dbReference type="ARBA" id="ARBA00022801"/>
    </source>
</evidence>
<dbReference type="NCBIfam" id="TIGR00325">
    <property type="entry name" value="lpxC"/>
    <property type="match status" value="1"/>
</dbReference>
<dbReference type="SUPFAM" id="SSF54211">
    <property type="entry name" value="Ribosomal protein S5 domain 2-like"/>
    <property type="match status" value="2"/>
</dbReference>
<evidence type="ECO:0000256" key="2">
    <source>
        <dbReference type="ARBA" id="ARBA00002923"/>
    </source>
</evidence>